<dbReference type="PANTHER" id="PTHR47707">
    <property type="entry name" value="8-OXO-DGTP DIPHOSPHATASE"/>
    <property type="match status" value="1"/>
</dbReference>
<sequence>MHYLTCAIIREDDKVLICQRAASVTHALKWEFPGRITESHKPMKANLSLKIREELNIDILVGRPLKMTQQDYTSPAPCLYPVLCTFCSGEVAFQKYVQALWVSPSELLHFDWTDTDRPIVEEYTRYLEDLNPPSRIREAFLEILIGLIGFTLVHKFFNLYIALLITLILITVTGIYTYYTRKNIKKRIP</sequence>
<dbReference type="Proteomes" id="UP000251241">
    <property type="component" value="Unassembled WGS sequence"/>
</dbReference>
<comment type="similarity">
    <text evidence="2">Belongs to the Nudix hydrolase family.</text>
</comment>
<dbReference type="GO" id="GO:0046872">
    <property type="term" value="F:metal ion binding"/>
    <property type="evidence" value="ECO:0007669"/>
    <property type="project" value="UniProtKB-KW"/>
</dbReference>
<accession>A0A2X2J0D4</accession>
<comment type="cofactor">
    <cofactor evidence="1">
        <name>Mg(2+)</name>
        <dbReference type="ChEBI" id="CHEBI:18420"/>
    </cofactor>
</comment>
<name>A0A2X2J0D4_SPHMU</name>
<dbReference type="GeneID" id="97181450"/>
<gene>
    <name evidence="6" type="primary">nudG_1</name>
    <name evidence="6" type="ORF">NCTC11343_01663</name>
</gene>
<dbReference type="GO" id="GO:0044716">
    <property type="term" value="F:8-oxo-GDP phosphatase activity"/>
    <property type="evidence" value="ECO:0007669"/>
    <property type="project" value="TreeGrafter"/>
</dbReference>
<evidence type="ECO:0000256" key="2">
    <source>
        <dbReference type="ARBA" id="ARBA00005582"/>
    </source>
</evidence>
<dbReference type="RefSeq" id="WP_112374340.1">
    <property type="nucleotide sequence ID" value="NZ_CP069793.1"/>
</dbReference>
<dbReference type="InterPro" id="IPR015797">
    <property type="entry name" value="NUDIX_hydrolase-like_dom_sf"/>
</dbReference>
<dbReference type="EMBL" id="UAUU01000006">
    <property type="protein sequence ID" value="SPZ85106.1"/>
    <property type="molecule type" value="Genomic_DNA"/>
</dbReference>
<dbReference type="GO" id="GO:0006281">
    <property type="term" value="P:DNA repair"/>
    <property type="evidence" value="ECO:0007669"/>
    <property type="project" value="InterPro"/>
</dbReference>
<dbReference type="Gene3D" id="3.90.79.10">
    <property type="entry name" value="Nucleoside Triphosphate Pyrophosphohydrolase"/>
    <property type="match status" value="1"/>
</dbReference>
<protein>
    <submittedName>
        <fullName evidence="6">CTP pyrophosphohydrolase</fullName>
        <ecNumber evidence="6">3.6.1.-</ecNumber>
    </submittedName>
</protein>
<dbReference type="PANTHER" id="PTHR47707:SF1">
    <property type="entry name" value="NUDIX HYDROLASE FAMILY PROTEIN"/>
    <property type="match status" value="1"/>
</dbReference>
<dbReference type="SUPFAM" id="SSF55811">
    <property type="entry name" value="Nudix"/>
    <property type="match status" value="1"/>
</dbReference>
<proteinExistence type="inferred from homology"/>
<dbReference type="AlphaFoldDB" id="A0A2X2J0D4"/>
<evidence type="ECO:0000256" key="4">
    <source>
        <dbReference type="ARBA" id="ARBA00022801"/>
    </source>
</evidence>
<dbReference type="GO" id="GO:0044715">
    <property type="term" value="F:8-oxo-dGDP phosphatase activity"/>
    <property type="evidence" value="ECO:0007669"/>
    <property type="project" value="TreeGrafter"/>
</dbReference>
<evidence type="ECO:0000256" key="3">
    <source>
        <dbReference type="ARBA" id="ARBA00022723"/>
    </source>
</evidence>
<evidence type="ECO:0000256" key="1">
    <source>
        <dbReference type="ARBA" id="ARBA00001946"/>
    </source>
</evidence>
<reference evidence="6 7" key="1">
    <citation type="submission" date="2018-06" db="EMBL/GenBank/DDBJ databases">
        <authorList>
            <consortium name="Pathogen Informatics"/>
            <person name="Doyle S."/>
        </authorList>
    </citation>
    <scope>NUCLEOTIDE SEQUENCE [LARGE SCALE GENOMIC DNA]</scope>
    <source>
        <strain evidence="6 7">NCTC11343</strain>
    </source>
</reference>
<organism evidence="6 7">
    <name type="scientific">Sphingobacterium multivorum</name>
    <dbReference type="NCBI Taxonomy" id="28454"/>
    <lineage>
        <taxon>Bacteria</taxon>
        <taxon>Pseudomonadati</taxon>
        <taxon>Bacteroidota</taxon>
        <taxon>Sphingobacteriia</taxon>
        <taxon>Sphingobacteriales</taxon>
        <taxon>Sphingobacteriaceae</taxon>
        <taxon>Sphingobacterium</taxon>
    </lineage>
</organism>
<dbReference type="GO" id="GO:0008413">
    <property type="term" value="F:8-oxo-7,8-dihydroguanosine triphosphate pyrophosphatase activity"/>
    <property type="evidence" value="ECO:0007669"/>
    <property type="project" value="TreeGrafter"/>
</dbReference>
<keyword evidence="4 6" id="KW-0378">Hydrolase</keyword>
<dbReference type="InterPro" id="IPR047127">
    <property type="entry name" value="MutT-like"/>
</dbReference>
<dbReference type="GO" id="GO:0035539">
    <property type="term" value="F:8-oxo-7,8-dihydrodeoxyguanosine triphosphate pyrophosphatase activity"/>
    <property type="evidence" value="ECO:0007669"/>
    <property type="project" value="TreeGrafter"/>
</dbReference>
<evidence type="ECO:0000256" key="5">
    <source>
        <dbReference type="ARBA" id="ARBA00022842"/>
    </source>
</evidence>
<evidence type="ECO:0000313" key="7">
    <source>
        <dbReference type="Proteomes" id="UP000251241"/>
    </source>
</evidence>
<keyword evidence="5" id="KW-0460">Magnesium</keyword>
<dbReference type="EC" id="3.6.1.-" evidence="6"/>
<keyword evidence="3" id="KW-0479">Metal-binding</keyword>
<evidence type="ECO:0000313" key="6">
    <source>
        <dbReference type="EMBL" id="SPZ85106.1"/>
    </source>
</evidence>